<gene>
    <name evidence="9" type="ORF">FAK_01640</name>
</gene>
<evidence type="ECO:0000259" key="8">
    <source>
        <dbReference type="Pfam" id="PF02085"/>
    </source>
</evidence>
<name>A0AAU9E7F4_9BACT</name>
<dbReference type="Pfam" id="PF02085">
    <property type="entry name" value="Cytochrom_CIII"/>
    <property type="match status" value="1"/>
</dbReference>
<accession>A0AAU9E7F4</accession>
<proteinExistence type="predicted"/>
<feature type="binding site" description="axial binding residue" evidence="6">
    <location>
        <position position="130"/>
    </location>
    <ligand>
        <name>heme c</name>
        <dbReference type="ChEBI" id="CHEBI:61717"/>
        <label>1</label>
    </ligand>
    <ligandPart>
        <name>Fe</name>
        <dbReference type="ChEBI" id="CHEBI:18248"/>
    </ligandPart>
</feature>
<feature type="binding site" description="axial binding residue" evidence="6">
    <location>
        <position position="68"/>
    </location>
    <ligand>
        <name>heme c</name>
        <dbReference type="ChEBI" id="CHEBI:61717"/>
        <label>1</label>
    </ligand>
    <ligandPart>
        <name>Fe</name>
        <dbReference type="ChEBI" id="CHEBI:18248"/>
    </ligandPart>
</feature>
<keyword evidence="1" id="KW-0813">Transport</keyword>
<dbReference type="RefSeq" id="WP_338604399.1">
    <property type="nucleotide sequence ID" value="NZ_AP028679.1"/>
</dbReference>
<dbReference type="PRINTS" id="PR00609">
    <property type="entry name" value="CYTOCHROMEC3"/>
</dbReference>
<dbReference type="InterPro" id="IPR002322">
    <property type="entry name" value="Cyt_c_III"/>
</dbReference>
<feature type="binding site" description="axial binding residue" evidence="6">
    <location>
        <position position="72"/>
    </location>
    <ligand>
        <name>heme c</name>
        <dbReference type="ChEBI" id="CHEBI:61717"/>
        <label>1</label>
    </ligand>
    <ligandPart>
        <name>Fe</name>
        <dbReference type="ChEBI" id="CHEBI:18248"/>
    </ligandPart>
</feature>
<organism evidence="9 10">
    <name type="scientific">Desulfoferula mesophila</name>
    <dbReference type="NCBI Taxonomy" id="3058419"/>
    <lineage>
        <taxon>Bacteria</taxon>
        <taxon>Pseudomonadati</taxon>
        <taxon>Thermodesulfobacteriota</taxon>
        <taxon>Desulfarculia</taxon>
        <taxon>Desulfarculales</taxon>
        <taxon>Desulfarculaceae</taxon>
        <taxon>Desulfoferula</taxon>
    </lineage>
</organism>
<keyword evidence="3 6" id="KW-0479">Metal-binding</keyword>
<feature type="binding site" description="axial binding residue" evidence="6">
    <location>
        <position position="120"/>
    </location>
    <ligand>
        <name>heme c</name>
        <dbReference type="ChEBI" id="CHEBI:61717"/>
        <label>1</label>
    </ligand>
    <ligandPart>
        <name>Fe</name>
        <dbReference type="ChEBI" id="CHEBI:18248"/>
    </ligandPart>
</feature>
<sequence>MKKSSIAVLVALAFAVAALMSTAAIAQDTKSGKVPDSFKIQDSLFKKPKKSAVEFTHKKHSVDYKLACTECHHTYKDGKNVFKDGDKVAKCDTCHTSPKKNQGKMLSLNNAFHDNCKSCHKEAKKGPTKCNECHPK</sequence>
<feature type="binding site" description="axial binding residue" evidence="6">
    <location>
        <position position="73"/>
    </location>
    <ligand>
        <name>heme c</name>
        <dbReference type="ChEBI" id="CHEBI:61717"/>
        <label>1</label>
    </ligand>
    <ligandPart>
        <name>Fe</name>
        <dbReference type="ChEBI" id="CHEBI:18248"/>
    </ligandPart>
</feature>
<keyword evidence="10" id="KW-1185">Reference proteome</keyword>
<evidence type="ECO:0000256" key="6">
    <source>
        <dbReference type="PIRSR" id="PIRSR602322-1"/>
    </source>
</evidence>
<dbReference type="SUPFAM" id="SSF48695">
    <property type="entry name" value="Multiheme cytochromes"/>
    <property type="match status" value="1"/>
</dbReference>
<dbReference type="KEGG" id="dmp:FAK_01640"/>
<feature type="binding site" description="axial binding residue" evidence="6">
    <location>
        <position position="119"/>
    </location>
    <ligand>
        <name>heme c</name>
        <dbReference type="ChEBI" id="CHEBI:61717"/>
        <label>1</label>
    </ligand>
    <ligandPart>
        <name>Fe</name>
        <dbReference type="ChEBI" id="CHEBI:18248"/>
    </ligandPart>
</feature>
<keyword evidence="7" id="KW-0732">Signal</keyword>
<evidence type="ECO:0000256" key="1">
    <source>
        <dbReference type="ARBA" id="ARBA00022448"/>
    </source>
</evidence>
<feature type="binding site" description="axial binding residue" evidence="6">
    <location>
        <position position="116"/>
    </location>
    <ligand>
        <name>heme c</name>
        <dbReference type="ChEBI" id="CHEBI:61717"/>
        <label>1</label>
    </ligand>
    <ligandPart>
        <name>Fe</name>
        <dbReference type="ChEBI" id="CHEBI:18248"/>
    </ligandPart>
</feature>
<dbReference type="GO" id="GO:0020037">
    <property type="term" value="F:heme binding"/>
    <property type="evidence" value="ECO:0007669"/>
    <property type="project" value="InterPro"/>
</dbReference>
<dbReference type="Gene3D" id="3.90.10.10">
    <property type="entry name" value="Cytochrome C3"/>
    <property type="match status" value="1"/>
</dbReference>
<keyword evidence="5 6" id="KW-0408">Iron</keyword>
<evidence type="ECO:0000313" key="9">
    <source>
        <dbReference type="EMBL" id="BEQ13098.1"/>
    </source>
</evidence>
<keyword evidence="2 6" id="KW-0349">Heme</keyword>
<dbReference type="InterPro" id="IPR020942">
    <property type="entry name" value="Cyt_c_III_dom"/>
</dbReference>
<evidence type="ECO:0000256" key="5">
    <source>
        <dbReference type="ARBA" id="ARBA00023004"/>
    </source>
</evidence>
<evidence type="ECO:0000256" key="3">
    <source>
        <dbReference type="ARBA" id="ARBA00022723"/>
    </source>
</evidence>
<feature type="chain" id="PRO_5043919525" description="Class III cytochrome C domain-containing protein" evidence="7">
    <location>
        <begin position="27"/>
        <end position="136"/>
    </location>
</feature>
<evidence type="ECO:0000256" key="4">
    <source>
        <dbReference type="ARBA" id="ARBA00022982"/>
    </source>
</evidence>
<feature type="binding site" description="axial binding residue" evidence="6">
    <location>
        <position position="71"/>
    </location>
    <ligand>
        <name>heme c</name>
        <dbReference type="ChEBI" id="CHEBI:61717"/>
        <label>1</label>
    </ligand>
    <ligandPart>
        <name>Fe</name>
        <dbReference type="ChEBI" id="CHEBI:18248"/>
    </ligandPart>
</feature>
<dbReference type="GO" id="GO:0009055">
    <property type="term" value="F:electron transfer activity"/>
    <property type="evidence" value="ECO:0007669"/>
    <property type="project" value="InterPro"/>
</dbReference>
<protein>
    <recommendedName>
        <fullName evidence="8">Class III cytochrome C domain-containing protein</fullName>
    </recommendedName>
</protein>
<feature type="binding site" description="axial binding residue" evidence="6">
    <location>
        <position position="60"/>
    </location>
    <ligand>
        <name>heme c</name>
        <dbReference type="ChEBI" id="CHEBI:61717"/>
        <label>1</label>
    </ligand>
    <ligandPart>
        <name>Fe</name>
        <dbReference type="ChEBI" id="CHEBI:18248"/>
    </ligandPart>
</feature>
<keyword evidence="4" id="KW-0249">Electron transport</keyword>
<reference evidence="10" key="1">
    <citation type="journal article" date="2023" name="Arch. Microbiol.">
        <title>Desulfoferula mesophilus gen. nov. sp. nov., a mesophilic sulfate-reducing bacterium isolated from a brackish lake sediment.</title>
        <authorList>
            <person name="Watanabe T."/>
            <person name="Yabe T."/>
            <person name="Tsuji J.M."/>
            <person name="Fukui M."/>
        </authorList>
    </citation>
    <scope>NUCLEOTIDE SEQUENCE [LARGE SCALE GENOMIC DNA]</scope>
    <source>
        <strain evidence="10">12FAK</strain>
    </source>
</reference>
<dbReference type="InterPro" id="IPR036280">
    <property type="entry name" value="Multihaem_cyt_sf"/>
</dbReference>
<feature type="binding site" description="axial binding residue" evidence="6">
    <location>
        <position position="57"/>
    </location>
    <ligand>
        <name>heme c</name>
        <dbReference type="ChEBI" id="CHEBI:61717"/>
        <label>1</label>
    </ligand>
    <ligandPart>
        <name>Fe</name>
        <dbReference type="ChEBI" id="CHEBI:18248"/>
    </ligandPart>
</feature>
<dbReference type="EMBL" id="AP028679">
    <property type="protein sequence ID" value="BEQ13098.1"/>
    <property type="molecule type" value="Genomic_DNA"/>
</dbReference>
<evidence type="ECO:0000256" key="7">
    <source>
        <dbReference type="SAM" id="SignalP"/>
    </source>
</evidence>
<feature type="binding site" description="covalent" evidence="6">
    <location>
        <position position="133"/>
    </location>
    <ligand>
        <name>heme c</name>
        <dbReference type="ChEBI" id="CHEBI:61717"/>
        <label>4</label>
    </ligand>
</feature>
<feature type="domain" description="Class III cytochrome C" evidence="8">
    <location>
        <begin position="46"/>
        <end position="134"/>
    </location>
</feature>
<evidence type="ECO:0000313" key="10">
    <source>
        <dbReference type="Proteomes" id="UP001366166"/>
    </source>
</evidence>
<feature type="binding site" description="axial binding residue" evidence="6">
    <location>
        <position position="134"/>
    </location>
    <ligand>
        <name>heme c</name>
        <dbReference type="ChEBI" id="CHEBI:61717"/>
        <label>1</label>
    </ligand>
    <ligandPart>
        <name>Fe</name>
        <dbReference type="ChEBI" id="CHEBI:18248"/>
    </ligandPart>
</feature>
<comment type="cofactor">
    <cofactor evidence="6">
        <name>heme c</name>
        <dbReference type="ChEBI" id="CHEBI:61717"/>
    </cofactor>
    <text evidence="6">Binds 4 heme c groups covalently per monomer.</text>
</comment>
<evidence type="ECO:0000256" key="2">
    <source>
        <dbReference type="ARBA" id="ARBA00022617"/>
    </source>
</evidence>
<dbReference type="GO" id="GO:0046872">
    <property type="term" value="F:metal ion binding"/>
    <property type="evidence" value="ECO:0007669"/>
    <property type="project" value="UniProtKB-KW"/>
</dbReference>
<feature type="signal peptide" evidence="7">
    <location>
        <begin position="1"/>
        <end position="26"/>
    </location>
</feature>
<dbReference type="CDD" id="cd08168">
    <property type="entry name" value="Cytochrom_C3"/>
    <property type="match status" value="1"/>
</dbReference>
<dbReference type="AlphaFoldDB" id="A0AAU9E7F4"/>
<dbReference type="Proteomes" id="UP001366166">
    <property type="component" value="Chromosome"/>
</dbReference>